<dbReference type="Proteomes" id="UP000887540">
    <property type="component" value="Unplaced"/>
</dbReference>
<feature type="domain" description="Vacuolar protein 14 C-terminal Fig4-binding" evidence="8">
    <location>
        <begin position="450"/>
        <end position="633"/>
    </location>
</feature>
<dbReference type="SUPFAM" id="SSF48371">
    <property type="entry name" value="ARM repeat"/>
    <property type="match status" value="1"/>
</dbReference>
<comment type="subunit">
    <text evidence="7">Forms pentamers. Component of the PI(3,5)P2 regulatory complex/PAS complex, at least composed of PIKFYVE, FIG4 and VAC14. VAC14 nucleates the assembly of the complex and serves as a scaffold by pentamerizing into a star-shaped structure, which can bind a single copy each of PIKFYVE and FIG4 and coordinates their activities. Interacts with NOS1.</text>
</comment>
<evidence type="ECO:0000256" key="4">
    <source>
        <dbReference type="ARBA" id="ARBA00022737"/>
    </source>
</evidence>
<dbReference type="GO" id="GO:0070772">
    <property type="term" value="C:PAS complex"/>
    <property type="evidence" value="ECO:0007669"/>
    <property type="project" value="InterPro"/>
</dbReference>
<evidence type="ECO:0000256" key="1">
    <source>
        <dbReference type="ARBA" id="ARBA00004308"/>
    </source>
</evidence>
<comment type="function">
    <text evidence="6">Scaffold protein component of the PI(3,5)P2 regulatory complex which regulates both the synthesis and turnover of phosphatidylinositol 3,5-bisphosphate (PtdIns(3,5)P2). Pentamerizes into a star-shaped structure and nucleates the assembly of the complex. The pentamer binds a single copy each of PIKFYVE and FIG4 and coordinates both PIKfyve kinase activity and FIG4 phosphatase activity, being required to maintain normal levels of phosphatidylinositol 3-phosphate (PtdIns(3)P) and phosphatidylinositol 5-phosphate (PtdIns(5)P). Plays a role in the biogenesis of endosome carrier vesicles (ECV) / multivesicular bodies (MVB) transport intermediates from early endosomes.</text>
</comment>
<dbReference type="GO" id="GO:0006661">
    <property type="term" value="P:phosphatidylinositol biosynthetic process"/>
    <property type="evidence" value="ECO:0007669"/>
    <property type="project" value="InterPro"/>
</dbReference>
<evidence type="ECO:0000313" key="9">
    <source>
        <dbReference type="Proteomes" id="UP000887540"/>
    </source>
</evidence>
<dbReference type="GO" id="GO:0010008">
    <property type="term" value="C:endosome membrane"/>
    <property type="evidence" value="ECO:0007669"/>
    <property type="project" value="TreeGrafter"/>
</dbReference>
<evidence type="ECO:0000256" key="5">
    <source>
        <dbReference type="ARBA" id="ARBA00023136"/>
    </source>
</evidence>
<name>A0A914EGY8_9BILA</name>
<keyword evidence="5" id="KW-0472">Membrane</keyword>
<evidence type="ECO:0000256" key="7">
    <source>
        <dbReference type="ARBA" id="ARBA00047092"/>
    </source>
</evidence>
<keyword evidence="4" id="KW-0677">Repeat</keyword>
<dbReference type="InterPro" id="IPR011989">
    <property type="entry name" value="ARM-like"/>
</dbReference>
<comment type="subcellular location">
    <subcellularLocation>
        <location evidence="1">Endomembrane system</location>
    </subcellularLocation>
</comment>
<dbReference type="InterPro" id="IPR026825">
    <property type="entry name" value="Vac14"/>
</dbReference>
<dbReference type="Pfam" id="PF11916">
    <property type="entry name" value="Vac14_Fig4_bd"/>
    <property type="match status" value="1"/>
</dbReference>
<dbReference type="InterPro" id="IPR016024">
    <property type="entry name" value="ARM-type_fold"/>
</dbReference>
<proteinExistence type="inferred from homology"/>
<evidence type="ECO:0000256" key="3">
    <source>
        <dbReference type="ARBA" id="ARBA00013840"/>
    </source>
</evidence>
<evidence type="ECO:0000259" key="8">
    <source>
        <dbReference type="Pfam" id="PF11916"/>
    </source>
</evidence>
<dbReference type="WBParaSite" id="ACRNAN_scaffold78.g22919.t1">
    <property type="protein sequence ID" value="ACRNAN_scaffold78.g22919.t1"/>
    <property type="gene ID" value="ACRNAN_scaffold78.g22919"/>
</dbReference>
<reference evidence="10" key="1">
    <citation type="submission" date="2022-11" db="UniProtKB">
        <authorList>
            <consortium name="WormBaseParasite"/>
        </authorList>
    </citation>
    <scope>IDENTIFICATION</scope>
</reference>
<dbReference type="InterPro" id="IPR021841">
    <property type="entry name" value="VAC14_Fig4p-bd"/>
</dbReference>
<keyword evidence="9" id="KW-1185">Reference proteome</keyword>
<dbReference type="AlphaFoldDB" id="A0A914EGY8"/>
<accession>A0A914EGY8</accession>
<organism evidence="9 10">
    <name type="scientific">Acrobeloides nanus</name>
    <dbReference type="NCBI Taxonomy" id="290746"/>
    <lineage>
        <taxon>Eukaryota</taxon>
        <taxon>Metazoa</taxon>
        <taxon>Ecdysozoa</taxon>
        <taxon>Nematoda</taxon>
        <taxon>Chromadorea</taxon>
        <taxon>Rhabditida</taxon>
        <taxon>Tylenchina</taxon>
        <taxon>Cephalobomorpha</taxon>
        <taxon>Cephaloboidea</taxon>
        <taxon>Cephalobidae</taxon>
        <taxon>Acrobeloides</taxon>
    </lineage>
</organism>
<evidence type="ECO:0000256" key="2">
    <source>
        <dbReference type="ARBA" id="ARBA00010225"/>
    </source>
</evidence>
<dbReference type="Pfam" id="PF12755">
    <property type="entry name" value="Vac14_Fab1_bd"/>
    <property type="match status" value="1"/>
</dbReference>
<comment type="similarity">
    <text evidence="2">Belongs to the VAC14 family.</text>
</comment>
<evidence type="ECO:0000313" key="10">
    <source>
        <dbReference type="WBParaSite" id="ACRNAN_scaffold78.g22919.t1"/>
    </source>
</evidence>
<evidence type="ECO:0000256" key="6">
    <source>
        <dbReference type="ARBA" id="ARBA00045654"/>
    </source>
</evidence>
<dbReference type="Gene3D" id="1.25.10.10">
    <property type="entry name" value="Leucine-rich Repeat Variant"/>
    <property type="match status" value="3"/>
</dbReference>
<sequence length="690" mass="78272">MSDNLYAPLTQAIIRTLTDKLYEKRKAAALEIEKQVRDLHKNNHLTELDKLISVLEGLTLSPNGNNRKGGLIGLAAVAIALGKSCSSYSSKLITPVLTCFSDLDSRVRYFACESLYNIVKICRSSSLEHFGDLFDVLWKLSSDTDQNVRSGAELLDRLIKEIVIATPTFDLEHLMVLIKERIYTLNSSNRRFIISWLHTVLKVPGFNVTTYIPEVVDGIFKALDDQAAAVRETTVSVLGELLYKLNPSENAKVNLGGIINILVSHTTENATPLAREIALVWLDELSLWFGGQILPSLSAYLVAILPSLHDPALKANKINEHIMELVTPDSPIDMDSVVEVLLNHLQHERYTTRIAVLNWIRHLHKTNPSQMFQFIEQFFPRLLSMLSDSAEDVLMLDILLITDICGHQHQNIDMSTFELKKEIKEELKTVSPYLIKFCISLLQMFHDDPKLVTERGIQIVRQLCLLLDPRDVYRCLALLLLHFQDSTGSVDYEFLAKMAELLNRILLTAAELFHLRANLKNPDASNCVDLFECLYRCWCHQPICLLTLCLLSQSYQHAAELVLRLPEIDITVDLLKEIDRLVQLIESPILAYVRLDLLSAEHQRSLACVLSALLMLLPQTDAFNTLVKRLQVIPLLTITDNHKKSSKEKPTKIKFKELLEFFDNTIATRTKALSANHKNKLNSRARQVEN</sequence>
<protein>
    <recommendedName>
        <fullName evidence="3">Protein VAC14 homolog</fullName>
    </recommendedName>
</protein>
<dbReference type="PANTHER" id="PTHR16023:SF0">
    <property type="entry name" value="PROTEIN VAC14 HOMOLOG"/>
    <property type="match status" value="1"/>
</dbReference>
<dbReference type="PANTHER" id="PTHR16023">
    <property type="entry name" value="TAX1 BINDING PROTEIN-RELATED"/>
    <property type="match status" value="1"/>
</dbReference>